<gene>
    <name evidence="4" type="primary">spp27_2</name>
    <name evidence="4" type="ORF">g.159391</name>
</gene>
<dbReference type="PANTHER" id="PTHR13844">
    <property type="entry name" value="SWI/SNF-RELATED MATRIX-ASSOCIATED ACTIN-DEPENDENT REGULATOR OF CHROMATIN SUBFAMILY D"/>
    <property type="match status" value="1"/>
</dbReference>
<protein>
    <submittedName>
        <fullName evidence="4">Upstream activation factor subunit spp27</fullName>
    </submittedName>
</protein>
<feature type="non-terminal residue" evidence="4">
    <location>
        <position position="1"/>
    </location>
</feature>
<dbReference type="AlphaFoldDB" id="A0A1D1YIL6"/>
<dbReference type="InterPro" id="IPR003121">
    <property type="entry name" value="SWIB_MDM2_domain"/>
</dbReference>
<reference evidence="4" key="1">
    <citation type="submission" date="2015-07" db="EMBL/GenBank/DDBJ databases">
        <title>Transcriptome Assembly of Anthurium amnicola.</title>
        <authorList>
            <person name="Suzuki J."/>
        </authorList>
    </citation>
    <scope>NUCLEOTIDE SEQUENCE</scope>
</reference>
<evidence type="ECO:0000313" key="4">
    <source>
        <dbReference type="EMBL" id="JAT54476.1"/>
    </source>
</evidence>
<sequence>LSQILSAALSLFPVFRRCAASEIACAGAMAAAAHVFGCSSALLSGQAFPRALPPPPPPPLAAVLAGRRAALPPLRAASKPAPPAAAEKGERRGRGITKPRPVSPAMQELLGVSEIPRTQALKQIWAYIKQHNLQ</sequence>
<keyword evidence="2" id="KW-0732">Signal</keyword>
<feature type="region of interest" description="Disordered" evidence="1">
    <location>
        <begin position="75"/>
        <end position="103"/>
    </location>
</feature>
<proteinExistence type="predicted"/>
<dbReference type="EMBL" id="GDJX01013460">
    <property type="protein sequence ID" value="JAT54476.1"/>
    <property type="molecule type" value="Transcribed_RNA"/>
</dbReference>
<dbReference type="PROSITE" id="PS51925">
    <property type="entry name" value="SWIB_MDM2"/>
    <property type="match status" value="1"/>
</dbReference>
<evidence type="ECO:0000259" key="3">
    <source>
        <dbReference type="PROSITE" id="PS51925"/>
    </source>
</evidence>
<dbReference type="CDD" id="cd10567">
    <property type="entry name" value="SWIB-MDM2_like"/>
    <property type="match status" value="1"/>
</dbReference>
<name>A0A1D1YIL6_9ARAE</name>
<evidence type="ECO:0000256" key="2">
    <source>
        <dbReference type="SAM" id="SignalP"/>
    </source>
</evidence>
<feature type="chain" id="PRO_5008900239" evidence="2">
    <location>
        <begin position="21"/>
        <end position="134"/>
    </location>
</feature>
<evidence type="ECO:0000256" key="1">
    <source>
        <dbReference type="SAM" id="MobiDB-lite"/>
    </source>
</evidence>
<dbReference type="SUPFAM" id="SSF47592">
    <property type="entry name" value="SWIB/MDM2 domain"/>
    <property type="match status" value="1"/>
</dbReference>
<feature type="non-terminal residue" evidence="4">
    <location>
        <position position="134"/>
    </location>
</feature>
<feature type="domain" description="DM2" evidence="3">
    <location>
        <begin position="95"/>
        <end position="134"/>
    </location>
</feature>
<feature type="signal peptide" evidence="2">
    <location>
        <begin position="1"/>
        <end position="20"/>
    </location>
</feature>
<dbReference type="Pfam" id="PF02201">
    <property type="entry name" value="SWIB"/>
    <property type="match status" value="1"/>
</dbReference>
<organism evidence="4">
    <name type="scientific">Anthurium amnicola</name>
    <dbReference type="NCBI Taxonomy" id="1678845"/>
    <lineage>
        <taxon>Eukaryota</taxon>
        <taxon>Viridiplantae</taxon>
        <taxon>Streptophyta</taxon>
        <taxon>Embryophyta</taxon>
        <taxon>Tracheophyta</taxon>
        <taxon>Spermatophyta</taxon>
        <taxon>Magnoliopsida</taxon>
        <taxon>Liliopsida</taxon>
        <taxon>Araceae</taxon>
        <taxon>Pothoideae</taxon>
        <taxon>Potheae</taxon>
        <taxon>Anthurium</taxon>
    </lineage>
</organism>
<dbReference type="Gene3D" id="1.10.245.10">
    <property type="entry name" value="SWIB/MDM2 domain"/>
    <property type="match status" value="1"/>
</dbReference>
<accession>A0A1D1YIL6</accession>
<dbReference type="InterPro" id="IPR036885">
    <property type="entry name" value="SWIB_MDM2_dom_sf"/>
</dbReference>